<dbReference type="Pfam" id="PF12833">
    <property type="entry name" value="HTH_18"/>
    <property type="match status" value="1"/>
</dbReference>
<evidence type="ECO:0000256" key="3">
    <source>
        <dbReference type="ARBA" id="ARBA00023163"/>
    </source>
</evidence>
<dbReference type="InterPro" id="IPR009057">
    <property type="entry name" value="Homeodomain-like_sf"/>
</dbReference>
<dbReference type="PROSITE" id="PS01124">
    <property type="entry name" value="HTH_ARAC_FAMILY_2"/>
    <property type="match status" value="1"/>
</dbReference>
<dbReference type="InterPro" id="IPR018060">
    <property type="entry name" value="HTH_AraC"/>
</dbReference>
<keyword evidence="6" id="KW-1185">Reference proteome</keyword>
<organism evidence="5 6">
    <name type="scientific">Hallella mizrahii</name>
    <dbReference type="NCBI Taxonomy" id="2606637"/>
    <lineage>
        <taxon>Bacteria</taxon>
        <taxon>Pseudomonadati</taxon>
        <taxon>Bacteroidota</taxon>
        <taxon>Bacteroidia</taxon>
        <taxon>Bacteroidales</taxon>
        <taxon>Prevotellaceae</taxon>
        <taxon>Hallella</taxon>
    </lineage>
</organism>
<accession>A0A7K0KHV2</accession>
<evidence type="ECO:0000313" key="6">
    <source>
        <dbReference type="Proteomes" id="UP000438914"/>
    </source>
</evidence>
<dbReference type="InterPro" id="IPR036163">
    <property type="entry name" value="HMA_dom_sf"/>
</dbReference>
<dbReference type="SUPFAM" id="SSF46689">
    <property type="entry name" value="Homeodomain-like"/>
    <property type="match status" value="1"/>
</dbReference>
<comment type="caution">
    <text evidence="5">The sequence shown here is derived from an EMBL/GenBank/DDBJ whole genome shotgun (WGS) entry which is preliminary data.</text>
</comment>
<feature type="domain" description="HTH araC/xylS-type" evidence="4">
    <location>
        <begin position="99"/>
        <end position="178"/>
    </location>
</feature>
<dbReference type="Proteomes" id="UP000438914">
    <property type="component" value="Unassembled WGS sequence"/>
</dbReference>
<dbReference type="SMART" id="SM00342">
    <property type="entry name" value="HTH_ARAC"/>
    <property type="match status" value="1"/>
</dbReference>
<evidence type="ECO:0000313" key="5">
    <source>
        <dbReference type="EMBL" id="MST85508.1"/>
    </source>
</evidence>
<dbReference type="SUPFAM" id="SSF55008">
    <property type="entry name" value="HMA, heavy metal-associated domain"/>
    <property type="match status" value="1"/>
</dbReference>
<dbReference type="Gene3D" id="3.30.70.100">
    <property type="match status" value="1"/>
</dbReference>
<evidence type="ECO:0000256" key="2">
    <source>
        <dbReference type="ARBA" id="ARBA00023125"/>
    </source>
</evidence>
<keyword evidence="3" id="KW-0804">Transcription</keyword>
<dbReference type="GO" id="GO:0046872">
    <property type="term" value="F:metal ion binding"/>
    <property type="evidence" value="ECO:0007669"/>
    <property type="project" value="InterPro"/>
</dbReference>
<evidence type="ECO:0000256" key="1">
    <source>
        <dbReference type="ARBA" id="ARBA00023015"/>
    </source>
</evidence>
<evidence type="ECO:0000259" key="4">
    <source>
        <dbReference type="PROSITE" id="PS01124"/>
    </source>
</evidence>
<name>A0A7K0KHV2_9BACT</name>
<keyword evidence="1" id="KW-0805">Transcription regulation</keyword>
<dbReference type="GO" id="GO:0043565">
    <property type="term" value="F:sequence-specific DNA binding"/>
    <property type="evidence" value="ECO:0007669"/>
    <property type="project" value="InterPro"/>
</dbReference>
<dbReference type="EMBL" id="VUNG01000040">
    <property type="protein sequence ID" value="MST85508.1"/>
    <property type="molecule type" value="Genomic_DNA"/>
</dbReference>
<gene>
    <name evidence="5" type="ORF">FYJ73_12670</name>
</gene>
<sequence>MSQTLYIKNMVCDRCKMAVKQILEQVELHPVAVELGVVTIEENNLSDEKRLQLAQTLKSIGFELLEDQRQQLMNQIKIAIIDLVHYKASRQTLTLSAYLSDKFHLDYSRLSKLFSECTGMTIERYYMLQQVERVKELLKYDELTLTQIAQQMHYSSVAYLSSQFKNVTGMTPSKFKSLNTNPRIALDKI</sequence>
<reference evidence="5 6" key="1">
    <citation type="submission" date="2019-08" db="EMBL/GenBank/DDBJ databases">
        <title>In-depth cultivation of the pig gut microbiome towards novel bacterial diversity and tailored functional studies.</title>
        <authorList>
            <person name="Wylensek D."/>
            <person name="Hitch T.C.A."/>
            <person name="Clavel T."/>
        </authorList>
    </citation>
    <scope>NUCLEOTIDE SEQUENCE [LARGE SCALE GENOMIC DNA]</scope>
    <source>
        <strain evidence="5 6">LKV-178-WT-2A</strain>
    </source>
</reference>
<dbReference type="PANTHER" id="PTHR43280:SF28">
    <property type="entry name" value="HTH-TYPE TRANSCRIPTIONAL ACTIVATOR RHAS"/>
    <property type="match status" value="1"/>
</dbReference>
<keyword evidence="2" id="KW-0238">DNA-binding</keyword>
<protein>
    <submittedName>
        <fullName evidence="5">Helix-turn-helix domain-containing protein</fullName>
    </submittedName>
</protein>
<proteinExistence type="predicted"/>
<dbReference type="GO" id="GO:0003700">
    <property type="term" value="F:DNA-binding transcription factor activity"/>
    <property type="evidence" value="ECO:0007669"/>
    <property type="project" value="InterPro"/>
</dbReference>
<dbReference type="AlphaFoldDB" id="A0A7K0KHV2"/>
<dbReference type="Gene3D" id="1.10.10.60">
    <property type="entry name" value="Homeodomain-like"/>
    <property type="match status" value="1"/>
</dbReference>
<dbReference type="PANTHER" id="PTHR43280">
    <property type="entry name" value="ARAC-FAMILY TRANSCRIPTIONAL REGULATOR"/>
    <property type="match status" value="1"/>
</dbReference>